<dbReference type="PANTHER" id="PTHR43544">
    <property type="entry name" value="SHORT-CHAIN DEHYDROGENASE/REDUCTASE"/>
    <property type="match status" value="1"/>
</dbReference>
<dbReference type="PRINTS" id="PR00081">
    <property type="entry name" value="GDHRDH"/>
</dbReference>
<dbReference type="HOGENOM" id="CLU_010194_9_2_1"/>
<comment type="similarity">
    <text evidence="1">Belongs to the short-chain dehydrogenases/reductases (SDR) family.</text>
</comment>
<sequence length="272" mass="30284">MPSYAVTGASRGIGLEFVRQISLHEENIVFGIVRNRATAHELSRLVVERANVHILEADVTEYRALKAAADEVARVTGGALTCLINNAAHLQDLRRTYTLDEYDRGEEDLLGYDLHDVINTNVLGVIHGINAFLPLLKAATNTNVARVVTISSMTADLDLTLSAEYYRHGAYSISKAAVNMAMAKYAAWFHDENIVFLSICPGIVDTATRTRTPEELEVYAGFVKFMQKAYPEWNGEQISPKESVEMMLGVILRWSRKDSGAFVSRFGNNQWI</sequence>
<dbReference type="Proteomes" id="UP000053257">
    <property type="component" value="Unassembled WGS sequence"/>
</dbReference>
<dbReference type="InterPro" id="IPR036291">
    <property type="entry name" value="NAD(P)-bd_dom_sf"/>
</dbReference>
<protein>
    <recommendedName>
        <fullName evidence="4">NAD(P)-binding protein</fullName>
    </recommendedName>
</protein>
<gene>
    <name evidence="2" type="ORF">PHLGIDRAFT_114750</name>
</gene>
<dbReference type="SUPFAM" id="SSF51735">
    <property type="entry name" value="NAD(P)-binding Rossmann-fold domains"/>
    <property type="match status" value="1"/>
</dbReference>
<dbReference type="Pfam" id="PF00106">
    <property type="entry name" value="adh_short"/>
    <property type="match status" value="1"/>
</dbReference>
<accession>A0A0C3SF27</accession>
<proteinExistence type="inferred from homology"/>
<dbReference type="PANTHER" id="PTHR43544:SF15">
    <property type="entry name" value="CHAIN DEHYDROGENASE (ATSC), PUTATIVE (AFU_ORTHOLOGUE AFUA_3G00180)-RELATED"/>
    <property type="match status" value="1"/>
</dbReference>
<reference evidence="2 3" key="1">
    <citation type="journal article" date="2014" name="PLoS Genet.">
        <title>Analysis of the Phlebiopsis gigantea genome, transcriptome and secretome provides insight into its pioneer colonization strategies of wood.</title>
        <authorList>
            <person name="Hori C."/>
            <person name="Ishida T."/>
            <person name="Igarashi K."/>
            <person name="Samejima M."/>
            <person name="Suzuki H."/>
            <person name="Master E."/>
            <person name="Ferreira P."/>
            <person name="Ruiz-Duenas F.J."/>
            <person name="Held B."/>
            <person name="Canessa P."/>
            <person name="Larrondo L.F."/>
            <person name="Schmoll M."/>
            <person name="Druzhinina I.S."/>
            <person name="Kubicek C.P."/>
            <person name="Gaskell J.A."/>
            <person name="Kersten P."/>
            <person name="St John F."/>
            <person name="Glasner J."/>
            <person name="Sabat G."/>
            <person name="Splinter BonDurant S."/>
            <person name="Syed K."/>
            <person name="Yadav J."/>
            <person name="Mgbeahuruike A.C."/>
            <person name="Kovalchuk A."/>
            <person name="Asiegbu F.O."/>
            <person name="Lackner G."/>
            <person name="Hoffmeister D."/>
            <person name="Rencoret J."/>
            <person name="Gutierrez A."/>
            <person name="Sun H."/>
            <person name="Lindquist E."/>
            <person name="Barry K."/>
            <person name="Riley R."/>
            <person name="Grigoriev I.V."/>
            <person name="Henrissat B."/>
            <person name="Kues U."/>
            <person name="Berka R.M."/>
            <person name="Martinez A.T."/>
            <person name="Covert S.F."/>
            <person name="Blanchette R.A."/>
            <person name="Cullen D."/>
        </authorList>
    </citation>
    <scope>NUCLEOTIDE SEQUENCE [LARGE SCALE GENOMIC DNA]</scope>
    <source>
        <strain evidence="2 3">11061_1 CR5-6</strain>
    </source>
</reference>
<dbReference type="EMBL" id="KN840447">
    <property type="protein sequence ID" value="KIP11355.1"/>
    <property type="molecule type" value="Genomic_DNA"/>
</dbReference>
<dbReference type="InterPro" id="IPR002347">
    <property type="entry name" value="SDR_fam"/>
</dbReference>
<evidence type="ECO:0008006" key="4">
    <source>
        <dbReference type="Google" id="ProtNLM"/>
    </source>
</evidence>
<dbReference type="Gene3D" id="3.40.50.720">
    <property type="entry name" value="NAD(P)-binding Rossmann-like Domain"/>
    <property type="match status" value="1"/>
</dbReference>
<organism evidence="2 3">
    <name type="scientific">Phlebiopsis gigantea (strain 11061_1 CR5-6)</name>
    <name type="common">White-rot fungus</name>
    <name type="synonym">Peniophora gigantea</name>
    <dbReference type="NCBI Taxonomy" id="745531"/>
    <lineage>
        <taxon>Eukaryota</taxon>
        <taxon>Fungi</taxon>
        <taxon>Dikarya</taxon>
        <taxon>Basidiomycota</taxon>
        <taxon>Agaricomycotina</taxon>
        <taxon>Agaricomycetes</taxon>
        <taxon>Polyporales</taxon>
        <taxon>Phanerochaetaceae</taxon>
        <taxon>Phlebiopsis</taxon>
    </lineage>
</organism>
<dbReference type="AlphaFoldDB" id="A0A0C3SF27"/>
<dbReference type="GO" id="GO:0016491">
    <property type="term" value="F:oxidoreductase activity"/>
    <property type="evidence" value="ECO:0007669"/>
    <property type="project" value="TreeGrafter"/>
</dbReference>
<evidence type="ECO:0000313" key="2">
    <source>
        <dbReference type="EMBL" id="KIP11355.1"/>
    </source>
</evidence>
<keyword evidence="3" id="KW-1185">Reference proteome</keyword>
<evidence type="ECO:0000256" key="1">
    <source>
        <dbReference type="ARBA" id="ARBA00006484"/>
    </source>
</evidence>
<evidence type="ECO:0000313" key="3">
    <source>
        <dbReference type="Proteomes" id="UP000053257"/>
    </source>
</evidence>
<name>A0A0C3SF27_PHLG1</name>
<dbReference type="OrthoDB" id="9876299at2759"/>
<dbReference type="InterPro" id="IPR051468">
    <property type="entry name" value="Fungal_SecMetab_SDRs"/>
</dbReference>
<dbReference type="GO" id="GO:0005737">
    <property type="term" value="C:cytoplasm"/>
    <property type="evidence" value="ECO:0007669"/>
    <property type="project" value="TreeGrafter"/>
</dbReference>